<dbReference type="RefSeq" id="WP_148591143.1">
    <property type="nucleotide sequence ID" value="NZ_CP042997.1"/>
</dbReference>
<reference evidence="2 3" key="1">
    <citation type="submission" date="2019-08" db="EMBL/GenBank/DDBJ databases">
        <title>Deep-cultivation of Planctomycetes and their phenomic and genomic characterization uncovers novel biology.</title>
        <authorList>
            <person name="Wiegand S."/>
            <person name="Jogler M."/>
            <person name="Boedeker C."/>
            <person name="Pinto D."/>
            <person name="Vollmers J."/>
            <person name="Rivas-Marin E."/>
            <person name="Kohn T."/>
            <person name="Peeters S.H."/>
            <person name="Heuer A."/>
            <person name="Rast P."/>
            <person name="Oberbeckmann S."/>
            <person name="Bunk B."/>
            <person name="Jeske O."/>
            <person name="Meyerdierks A."/>
            <person name="Storesund J.E."/>
            <person name="Kallscheuer N."/>
            <person name="Luecker S."/>
            <person name="Lage O.M."/>
            <person name="Pohl T."/>
            <person name="Merkel B.J."/>
            <person name="Hornburger P."/>
            <person name="Mueller R.-W."/>
            <person name="Bruemmer F."/>
            <person name="Labrenz M."/>
            <person name="Spormann A.M."/>
            <person name="Op den Camp H."/>
            <person name="Overmann J."/>
            <person name="Amann R."/>
            <person name="Jetten M.S.M."/>
            <person name="Mascher T."/>
            <person name="Medema M.H."/>
            <person name="Devos D.P."/>
            <person name="Kaster A.-K."/>
            <person name="Ovreas L."/>
            <person name="Rohde M."/>
            <person name="Galperin M.Y."/>
            <person name="Jogler C."/>
        </authorList>
    </citation>
    <scope>NUCLEOTIDE SEQUENCE [LARGE SCALE GENOMIC DNA]</scope>
    <source>
        <strain evidence="2 3">OJF2</strain>
    </source>
</reference>
<name>A0A5B9VWS6_9BACT</name>
<keyword evidence="1" id="KW-1133">Transmembrane helix</keyword>
<keyword evidence="1" id="KW-0472">Membrane</keyword>
<feature type="transmembrane region" description="Helical" evidence="1">
    <location>
        <begin position="16"/>
        <end position="36"/>
    </location>
</feature>
<dbReference type="OrthoDB" id="9907253at2"/>
<organism evidence="2 3">
    <name type="scientific">Aquisphaera giovannonii</name>
    <dbReference type="NCBI Taxonomy" id="406548"/>
    <lineage>
        <taxon>Bacteria</taxon>
        <taxon>Pseudomonadati</taxon>
        <taxon>Planctomycetota</taxon>
        <taxon>Planctomycetia</taxon>
        <taxon>Isosphaerales</taxon>
        <taxon>Isosphaeraceae</taxon>
        <taxon>Aquisphaera</taxon>
    </lineage>
</organism>
<proteinExistence type="predicted"/>
<protein>
    <submittedName>
        <fullName evidence="2">Uncharacterized protein</fullName>
    </submittedName>
</protein>
<keyword evidence="3" id="KW-1185">Reference proteome</keyword>
<evidence type="ECO:0000256" key="1">
    <source>
        <dbReference type="SAM" id="Phobius"/>
    </source>
</evidence>
<dbReference type="Proteomes" id="UP000324233">
    <property type="component" value="Chromosome"/>
</dbReference>
<evidence type="ECO:0000313" key="2">
    <source>
        <dbReference type="EMBL" id="QEH32160.1"/>
    </source>
</evidence>
<dbReference type="EMBL" id="CP042997">
    <property type="protein sequence ID" value="QEH32160.1"/>
    <property type="molecule type" value="Genomic_DNA"/>
</dbReference>
<gene>
    <name evidence="2" type="ORF">OJF2_06290</name>
</gene>
<evidence type="ECO:0000313" key="3">
    <source>
        <dbReference type="Proteomes" id="UP000324233"/>
    </source>
</evidence>
<keyword evidence="1" id="KW-0812">Transmembrane</keyword>
<dbReference type="KEGG" id="agv:OJF2_06290"/>
<sequence length="163" mass="17023">MEATEPPAPRSPNARLGTLSLALNLILLGWLLYGAFGRHLTPGGGVSLIIANDLPWQITELSLSHPGGSFALPVLDADQSVGTSIPVGTAFDATVTFKGPDGVACKEAVKVKPVGELLVVVRILPKLEEATLKSPSGAEEKVFKAAPGRARLVASYQGPVQYN</sequence>
<dbReference type="AlphaFoldDB" id="A0A5B9VWS6"/>
<accession>A0A5B9VWS6</accession>